<evidence type="ECO:0000256" key="4">
    <source>
        <dbReference type="ARBA" id="ARBA00022827"/>
    </source>
</evidence>
<name>A0ABD0JWE9_9CAEN</name>
<dbReference type="InterPro" id="IPR012951">
    <property type="entry name" value="BBE"/>
</dbReference>
<feature type="domain" description="FAD-binding PCMH-type" evidence="7">
    <location>
        <begin position="78"/>
        <end position="278"/>
    </location>
</feature>
<reference evidence="8 9" key="1">
    <citation type="journal article" date="2023" name="Sci. Data">
        <title>Genome assembly of the Korean intertidal mud-creeper Batillaria attramentaria.</title>
        <authorList>
            <person name="Patra A.K."/>
            <person name="Ho P.T."/>
            <person name="Jun S."/>
            <person name="Lee S.J."/>
            <person name="Kim Y."/>
            <person name="Won Y.J."/>
        </authorList>
    </citation>
    <scope>NUCLEOTIDE SEQUENCE [LARGE SCALE GENOMIC DNA]</scope>
    <source>
        <strain evidence="8">Wonlab-2016</strain>
    </source>
</reference>
<dbReference type="InterPro" id="IPR016169">
    <property type="entry name" value="FAD-bd_PCMH_sub2"/>
</dbReference>
<comment type="similarity">
    <text evidence="2">Belongs to the oxygen-dependent FAD-linked oxidoreductase family.</text>
</comment>
<keyword evidence="4" id="KW-0274">FAD</keyword>
<evidence type="ECO:0000259" key="7">
    <source>
        <dbReference type="PROSITE" id="PS51387"/>
    </source>
</evidence>
<evidence type="ECO:0000256" key="5">
    <source>
        <dbReference type="ARBA" id="ARBA00023002"/>
    </source>
</evidence>
<dbReference type="EMBL" id="JACVVK020000311">
    <property type="protein sequence ID" value="KAK7479064.1"/>
    <property type="molecule type" value="Genomic_DNA"/>
</dbReference>
<dbReference type="PANTHER" id="PTHR42973">
    <property type="entry name" value="BINDING OXIDOREDUCTASE, PUTATIVE (AFU_ORTHOLOGUE AFUA_1G17690)-RELATED"/>
    <property type="match status" value="1"/>
</dbReference>
<dbReference type="Proteomes" id="UP001519460">
    <property type="component" value="Unassembled WGS sequence"/>
</dbReference>
<dbReference type="InterPro" id="IPR006094">
    <property type="entry name" value="Oxid_FAD_bind_N"/>
</dbReference>
<dbReference type="SUPFAM" id="SSF56176">
    <property type="entry name" value="FAD-binding/transporter-associated domain-like"/>
    <property type="match status" value="1"/>
</dbReference>
<evidence type="ECO:0000313" key="9">
    <source>
        <dbReference type="Proteomes" id="UP001519460"/>
    </source>
</evidence>
<keyword evidence="5" id="KW-0560">Oxidoreductase</keyword>
<evidence type="ECO:0000313" key="8">
    <source>
        <dbReference type="EMBL" id="KAK7479064.1"/>
    </source>
</evidence>
<dbReference type="InterPro" id="IPR016166">
    <property type="entry name" value="FAD-bd_PCMH"/>
</dbReference>
<feature type="chain" id="PRO_5044858722" description="FAD-binding PCMH-type domain-containing protein" evidence="6">
    <location>
        <begin position="16"/>
        <end position="572"/>
    </location>
</feature>
<keyword evidence="6" id="KW-0732">Signal</keyword>
<evidence type="ECO:0000256" key="2">
    <source>
        <dbReference type="ARBA" id="ARBA00005466"/>
    </source>
</evidence>
<dbReference type="Pfam" id="PF01565">
    <property type="entry name" value="FAD_binding_4"/>
    <property type="match status" value="1"/>
</dbReference>
<dbReference type="InterPro" id="IPR006093">
    <property type="entry name" value="Oxy_OxRdtase_FAD_BS"/>
</dbReference>
<evidence type="ECO:0000256" key="6">
    <source>
        <dbReference type="SAM" id="SignalP"/>
    </source>
</evidence>
<dbReference type="Gene3D" id="3.30.465.10">
    <property type="match status" value="2"/>
</dbReference>
<accession>A0ABD0JWE9</accession>
<sequence>MAFLLLVAILPLVTSQPLPRFPPRQNQTWPDRTFPGMQTFPSRDEWARLVASLQGKLISPQSDPATYANISVPHNLRVMRQPGAIVMVETTEDVQKVVRFAKKYDLFVTVWSSGHSYIGRSTHDGALVINLERMKGKTFNLNSERSPAGEVAVESGNSWLEVYQAVDEQVTRDADNNQVRRVIVGGSAHTVAMGGYTQGGGHSPIGRSLGLAVDNLLQATIVLADGRKAVVSDRGMTITDLEGVTTSSDDTSLFWAIRGGGGGTWGVVTEFVFKLHYAPQRLRRVTLAWAMAYWDGTKVVDIGSNILRTVLNTLPTLSRDWGGYMIVSGTPLLPTVFGSITLFLNHFGSDDSPSNNEINPLLNLNATGNQYLRDEKRHDTFLAYEYEAIDPAHTNAYIFDNFIQPDIADNATKKEELVRFFMGLLQPPDDKSAYVCTGTLIGGKMGEVAEGVTPVNPKFRSGLLALTCGLAFPEYTGKDDFYIGNALQMRDRLARIDEGTYFNEPAEDLDDWKTAFWGKGDNYNRLLYVKRKWDPDFFFWCHNCVGSDEKPPCPRHILGGWRYLPGPGDRKP</sequence>
<gene>
    <name evidence="8" type="ORF">BaRGS_00029656</name>
</gene>
<evidence type="ECO:0000256" key="1">
    <source>
        <dbReference type="ARBA" id="ARBA00001974"/>
    </source>
</evidence>
<evidence type="ECO:0000256" key="3">
    <source>
        <dbReference type="ARBA" id="ARBA00022630"/>
    </source>
</evidence>
<feature type="signal peptide" evidence="6">
    <location>
        <begin position="1"/>
        <end position="15"/>
    </location>
</feature>
<protein>
    <recommendedName>
        <fullName evidence="7">FAD-binding PCMH-type domain-containing protein</fullName>
    </recommendedName>
</protein>
<keyword evidence="3" id="KW-0285">Flavoprotein</keyword>
<comment type="caution">
    <text evidence="8">The sequence shown here is derived from an EMBL/GenBank/DDBJ whole genome shotgun (WGS) entry which is preliminary data.</text>
</comment>
<proteinExistence type="inferred from homology"/>
<dbReference type="Pfam" id="PF08031">
    <property type="entry name" value="BBE"/>
    <property type="match status" value="1"/>
</dbReference>
<dbReference type="PANTHER" id="PTHR42973:SF39">
    <property type="entry name" value="FAD-BINDING PCMH-TYPE DOMAIN-CONTAINING PROTEIN"/>
    <property type="match status" value="1"/>
</dbReference>
<organism evidence="8 9">
    <name type="scientific">Batillaria attramentaria</name>
    <dbReference type="NCBI Taxonomy" id="370345"/>
    <lineage>
        <taxon>Eukaryota</taxon>
        <taxon>Metazoa</taxon>
        <taxon>Spiralia</taxon>
        <taxon>Lophotrochozoa</taxon>
        <taxon>Mollusca</taxon>
        <taxon>Gastropoda</taxon>
        <taxon>Caenogastropoda</taxon>
        <taxon>Sorbeoconcha</taxon>
        <taxon>Cerithioidea</taxon>
        <taxon>Batillariidae</taxon>
        <taxon>Batillaria</taxon>
    </lineage>
</organism>
<dbReference type="InterPro" id="IPR036318">
    <property type="entry name" value="FAD-bd_PCMH-like_sf"/>
</dbReference>
<dbReference type="PROSITE" id="PS51387">
    <property type="entry name" value="FAD_PCMH"/>
    <property type="match status" value="1"/>
</dbReference>
<dbReference type="AlphaFoldDB" id="A0ABD0JWE9"/>
<dbReference type="GO" id="GO:0016491">
    <property type="term" value="F:oxidoreductase activity"/>
    <property type="evidence" value="ECO:0007669"/>
    <property type="project" value="UniProtKB-KW"/>
</dbReference>
<comment type="cofactor">
    <cofactor evidence="1">
        <name>FAD</name>
        <dbReference type="ChEBI" id="CHEBI:57692"/>
    </cofactor>
</comment>
<dbReference type="PROSITE" id="PS00862">
    <property type="entry name" value="OX2_COVAL_FAD"/>
    <property type="match status" value="1"/>
</dbReference>
<keyword evidence="9" id="KW-1185">Reference proteome</keyword>
<dbReference type="InterPro" id="IPR050416">
    <property type="entry name" value="FAD-linked_Oxidoreductase"/>
</dbReference>